<comment type="caution">
    <text evidence="2">The sequence shown here is derived from an EMBL/GenBank/DDBJ whole genome shotgun (WGS) entry which is preliminary data.</text>
</comment>
<gene>
    <name evidence="2" type="ORF">KIPB_010951</name>
</gene>
<feature type="transmembrane region" description="Helical" evidence="1">
    <location>
        <begin position="81"/>
        <end position="100"/>
    </location>
</feature>
<keyword evidence="1" id="KW-1133">Transmembrane helix</keyword>
<sequence length="141" mass="15748">MNGGVKAVCAGCFAMFPVFLVISIRYPSVIDKYIAPLFVKFGSTQKPERMAKEIQRKAFHINGLLLPLLYWLFVSNGMRKLTFLIILASLVILVTLVDGLRTHVPSLNKAVLIMTHVPALNKAVVKSFGALLRYSYTLIHE</sequence>
<evidence type="ECO:0000256" key="1">
    <source>
        <dbReference type="SAM" id="Phobius"/>
    </source>
</evidence>
<proteinExistence type="predicted"/>
<keyword evidence="1" id="KW-0472">Membrane</keyword>
<keyword evidence="1" id="KW-0812">Transmembrane</keyword>
<accession>A0A9K3D3U6</accession>
<evidence type="ECO:0000313" key="2">
    <source>
        <dbReference type="EMBL" id="GIQ88653.1"/>
    </source>
</evidence>
<dbReference type="AlphaFoldDB" id="A0A9K3D3U6"/>
<organism evidence="2 3">
    <name type="scientific">Kipferlia bialata</name>
    <dbReference type="NCBI Taxonomy" id="797122"/>
    <lineage>
        <taxon>Eukaryota</taxon>
        <taxon>Metamonada</taxon>
        <taxon>Carpediemonas-like organisms</taxon>
        <taxon>Kipferlia</taxon>
    </lineage>
</organism>
<reference evidence="2 3" key="1">
    <citation type="journal article" date="2018" name="PLoS ONE">
        <title>The draft genome of Kipferlia bialata reveals reductive genome evolution in fornicate parasites.</title>
        <authorList>
            <person name="Tanifuji G."/>
            <person name="Takabayashi S."/>
            <person name="Kume K."/>
            <person name="Takagi M."/>
            <person name="Nakayama T."/>
            <person name="Kamikawa R."/>
            <person name="Inagaki Y."/>
            <person name="Hashimoto T."/>
        </authorList>
    </citation>
    <scope>NUCLEOTIDE SEQUENCE [LARGE SCALE GENOMIC DNA]</scope>
    <source>
        <strain evidence="2">NY0173</strain>
    </source>
</reference>
<feature type="transmembrane region" description="Helical" evidence="1">
    <location>
        <begin position="58"/>
        <end position="75"/>
    </location>
</feature>
<dbReference type="OrthoDB" id="5673at2759"/>
<keyword evidence="3" id="KW-1185">Reference proteome</keyword>
<dbReference type="Proteomes" id="UP000265618">
    <property type="component" value="Unassembled WGS sequence"/>
</dbReference>
<evidence type="ECO:0000313" key="3">
    <source>
        <dbReference type="Proteomes" id="UP000265618"/>
    </source>
</evidence>
<protein>
    <submittedName>
        <fullName evidence="2">Uncharacterized protein</fullName>
    </submittedName>
</protein>
<dbReference type="EMBL" id="BDIP01004264">
    <property type="protein sequence ID" value="GIQ88653.1"/>
    <property type="molecule type" value="Genomic_DNA"/>
</dbReference>
<name>A0A9K3D3U6_9EUKA</name>